<keyword evidence="5" id="KW-0285">Flavoprotein</keyword>
<dbReference type="InterPro" id="IPR036188">
    <property type="entry name" value="FAD/NAD-bd_sf"/>
</dbReference>
<dbReference type="InterPro" id="IPR000172">
    <property type="entry name" value="GMC_OxRdtase_N"/>
</dbReference>
<proteinExistence type="inferred from homology"/>
<dbReference type="PANTHER" id="PTHR45968:SF2">
    <property type="entry name" value="(R)-MANDELONITRILE LYASE-LIKE"/>
    <property type="match status" value="1"/>
</dbReference>
<feature type="binding site" evidence="3">
    <location>
        <position position="545"/>
    </location>
    <ligand>
        <name>FAD</name>
        <dbReference type="ChEBI" id="CHEBI:57692"/>
    </ligand>
</feature>
<dbReference type="PROSITE" id="PS00624">
    <property type="entry name" value="GMC_OXRED_2"/>
    <property type="match status" value="1"/>
</dbReference>
<feature type="binding site" evidence="3">
    <location>
        <position position="239"/>
    </location>
    <ligand>
        <name>FAD</name>
        <dbReference type="ChEBI" id="CHEBI:57692"/>
    </ligand>
</feature>
<feature type="domain" description="Glucose-methanol-choline oxidoreductase N-terminal" evidence="7">
    <location>
        <begin position="117"/>
        <end position="140"/>
    </location>
</feature>
<evidence type="ECO:0000256" key="6">
    <source>
        <dbReference type="SAM" id="SignalP"/>
    </source>
</evidence>
<dbReference type="AlphaFoldDB" id="A0AAQ3JZM5"/>
<protein>
    <recommendedName>
        <fullName evidence="7 8">Glucose-methanol-choline oxidoreductase N-terminal domain-containing protein</fullName>
    </recommendedName>
</protein>
<evidence type="ECO:0000256" key="2">
    <source>
        <dbReference type="ARBA" id="ARBA00022729"/>
    </source>
</evidence>
<comment type="similarity">
    <text evidence="1 5">Belongs to the GMC oxidoreductase family.</text>
</comment>
<feature type="binding site" evidence="3">
    <location>
        <position position="119"/>
    </location>
    <ligand>
        <name>FAD</name>
        <dbReference type="ChEBI" id="CHEBI:57692"/>
    </ligand>
</feature>
<comment type="cofactor">
    <cofactor evidence="3">
        <name>FAD</name>
        <dbReference type="ChEBI" id="CHEBI:57692"/>
    </cofactor>
</comment>
<feature type="binding site" evidence="3">
    <location>
        <begin position="556"/>
        <end position="557"/>
    </location>
    <ligand>
        <name>FAD</name>
        <dbReference type="ChEBI" id="CHEBI:57692"/>
    </ligand>
</feature>
<name>A0AAQ3JZM5_9LILI</name>
<evidence type="ECO:0000256" key="5">
    <source>
        <dbReference type="RuleBase" id="RU003968"/>
    </source>
</evidence>
<accession>A0AAQ3JZM5</accession>
<keyword evidence="2 6" id="KW-0732">Signal</keyword>
<organism evidence="9 10">
    <name type="scientific">Canna indica</name>
    <name type="common">Indian-shot</name>
    <dbReference type="NCBI Taxonomy" id="4628"/>
    <lineage>
        <taxon>Eukaryota</taxon>
        <taxon>Viridiplantae</taxon>
        <taxon>Streptophyta</taxon>
        <taxon>Embryophyta</taxon>
        <taxon>Tracheophyta</taxon>
        <taxon>Spermatophyta</taxon>
        <taxon>Magnoliopsida</taxon>
        <taxon>Liliopsida</taxon>
        <taxon>Zingiberales</taxon>
        <taxon>Cannaceae</taxon>
        <taxon>Canna</taxon>
    </lineage>
</organism>
<evidence type="ECO:0000259" key="8">
    <source>
        <dbReference type="PROSITE" id="PS00624"/>
    </source>
</evidence>
<feature type="signal peptide" evidence="6">
    <location>
        <begin position="1"/>
        <end position="23"/>
    </location>
</feature>
<dbReference type="InterPro" id="IPR007867">
    <property type="entry name" value="GMC_OxRtase_C"/>
</dbReference>
<dbReference type="PANTHER" id="PTHR45968">
    <property type="entry name" value="OSJNBA0019K04.7 PROTEIN"/>
    <property type="match status" value="1"/>
</dbReference>
<keyword evidence="3 5" id="KW-0274">FAD</keyword>
<feature type="disulfide bond" evidence="4">
    <location>
        <begin position="457"/>
        <end position="508"/>
    </location>
</feature>
<evidence type="ECO:0000313" key="9">
    <source>
        <dbReference type="EMBL" id="WOK98294.1"/>
    </source>
</evidence>
<evidence type="ECO:0000259" key="7">
    <source>
        <dbReference type="PROSITE" id="PS00623"/>
    </source>
</evidence>
<dbReference type="InterPro" id="IPR051871">
    <property type="entry name" value="GMC_Oxidoreductase-Related"/>
</dbReference>
<sequence length="565" mass="61491">MGSKRSISVAFLLLFFVIPPVEGTTTSYADFTFDASVLPLEAAYDYIVVGGGTAGCPLAATLSESHRVLVLERGGAPEEFPSVGRQDGFLRTLLEEEAPDSPAQFFVSQDGVPNSRGRVVGGSSAINAGFYSHAHATFFDRCGAGGTVTAWDMALVNESYNWVERALVFRPVLRSWQEAVRDGLLEAEVTPYNGFTLEHVAGTKIGGSTFDSNGRRHSAADLLGFANPANIQVAIRATVERILLSPIPRGAFLLSPALSSLTLTFWLMLYSYTVGLRGRSQNQVRAVGVEYRDRKGHRHRAMTRVGGEVILSAGALGSPQLLLLSGVGLRQYLSAWGIPVALNLPDVGQHMYDNPRNGISFVPSVRIEQSLTQVVGIPRDDAAFIEAASNVMPFLSPSRTAFLSHPSFPLFMNVATVMAKVAGPLSSGSLRLASLDARDNPLVRFNYFARVEDLARCVNGVRRLRDVLYGRSMARLRMRSARRRRDFRFVGPTLPRNMSNNVEVARFCRRTVATLWHYHGGCVSGKVVDGEFRVMGAAALRVVDGSIFNVSPGTNPQATLMMMGR</sequence>
<keyword evidence="4" id="KW-1015">Disulfide bond</keyword>
<dbReference type="Pfam" id="PF05199">
    <property type="entry name" value="GMC_oxred_C"/>
    <property type="match status" value="1"/>
</dbReference>
<evidence type="ECO:0000256" key="4">
    <source>
        <dbReference type="PIRSR" id="PIRSR000137-3"/>
    </source>
</evidence>
<dbReference type="EMBL" id="CP136891">
    <property type="protein sequence ID" value="WOK98294.1"/>
    <property type="molecule type" value="Genomic_DNA"/>
</dbReference>
<dbReference type="SUPFAM" id="SSF54373">
    <property type="entry name" value="FAD-linked reductases, C-terminal domain"/>
    <property type="match status" value="1"/>
</dbReference>
<reference evidence="9 10" key="1">
    <citation type="submission" date="2023-10" db="EMBL/GenBank/DDBJ databases">
        <title>Chromosome-scale genome assembly provides insights into flower coloration mechanisms of Canna indica.</title>
        <authorList>
            <person name="Li C."/>
        </authorList>
    </citation>
    <scope>NUCLEOTIDE SEQUENCE [LARGE SCALE GENOMIC DNA]</scope>
    <source>
        <tissue evidence="9">Flower</tissue>
    </source>
</reference>
<feature type="chain" id="PRO_5042927773" description="Glucose-methanol-choline oxidoreductase N-terminal domain-containing protein" evidence="6">
    <location>
        <begin position="24"/>
        <end position="565"/>
    </location>
</feature>
<dbReference type="InterPro" id="IPR012132">
    <property type="entry name" value="GMC_OxRdtase"/>
</dbReference>
<feature type="binding site" evidence="3">
    <location>
        <begin position="72"/>
        <end position="73"/>
    </location>
    <ligand>
        <name>FAD</name>
        <dbReference type="ChEBI" id="CHEBI:57692"/>
    </ligand>
</feature>
<keyword evidence="10" id="KW-1185">Reference proteome</keyword>
<dbReference type="Proteomes" id="UP001327560">
    <property type="component" value="Chromosome 2"/>
</dbReference>
<dbReference type="Pfam" id="PF00732">
    <property type="entry name" value="GMC_oxred_N"/>
    <property type="match status" value="1"/>
</dbReference>
<evidence type="ECO:0000256" key="3">
    <source>
        <dbReference type="PIRSR" id="PIRSR000137-2"/>
    </source>
</evidence>
<feature type="binding site" evidence="3">
    <location>
        <begin position="516"/>
        <end position="517"/>
    </location>
    <ligand>
        <name>FAD</name>
        <dbReference type="ChEBI" id="CHEBI:57692"/>
    </ligand>
</feature>
<dbReference type="PIRSF" id="PIRSF000137">
    <property type="entry name" value="Alcohol_oxidase"/>
    <property type="match status" value="1"/>
</dbReference>
<dbReference type="Gene3D" id="3.30.410.40">
    <property type="match status" value="1"/>
</dbReference>
<gene>
    <name evidence="9" type="ORF">Cni_G07004</name>
</gene>
<dbReference type="PROSITE" id="PS00623">
    <property type="entry name" value="GMC_OXRED_1"/>
    <property type="match status" value="1"/>
</dbReference>
<evidence type="ECO:0000313" key="10">
    <source>
        <dbReference type="Proteomes" id="UP001327560"/>
    </source>
</evidence>
<dbReference type="Gene3D" id="3.50.50.60">
    <property type="entry name" value="FAD/NAD(P)-binding domain"/>
    <property type="match status" value="1"/>
</dbReference>
<evidence type="ECO:0000256" key="1">
    <source>
        <dbReference type="ARBA" id="ARBA00010790"/>
    </source>
</evidence>
<dbReference type="SUPFAM" id="SSF51905">
    <property type="entry name" value="FAD/NAD(P)-binding domain"/>
    <property type="match status" value="1"/>
</dbReference>
<dbReference type="GO" id="GO:0050660">
    <property type="term" value="F:flavin adenine dinucleotide binding"/>
    <property type="evidence" value="ECO:0007669"/>
    <property type="project" value="InterPro"/>
</dbReference>
<dbReference type="GO" id="GO:0016614">
    <property type="term" value="F:oxidoreductase activity, acting on CH-OH group of donors"/>
    <property type="evidence" value="ECO:0007669"/>
    <property type="project" value="InterPro"/>
</dbReference>
<feature type="domain" description="Glucose-methanol-choline oxidoreductase N-terminal" evidence="8">
    <location>
        <begin position="314"/>
        <end position="328"/>
    </location>
</feature>